<organism evidence="2 3">
    <name type="scientific">Thelohanellus kitauei</name>
    <name type="common">Myxosporean</name>
    <dbReference type="NCBI Taxonomy" id="669202"/>
    <lineage>
        <taxon>Eukaryota</taxon>
        <taxon>Metazoa</taxon>
        <taxon>Cnidaria</taxon>
        <taxon>Myxozoa</taxon>
        <taxon>Myxosporea</taxon>
        <taxon>Bivalvulida</taxon>
        <taxon>Platysporina</taxon>
        <taxon>Myxobolidae</taxon>
        <taxon>Thelohanellus</taxon>
    </lineage>
</organism>
<dbReference type="EMBL" id="JWZT01000436">
    <property type="protein sequence ID" value="KII74369.1"/>
    <property type="molecule type" value="Genomic_DNA"/>
</dbReference>
<keyword evidence="3" id="KW-1185">Reference proteome</keyword>
<dbReference type="Proteomes" id="UP000031668">
    <property type="component" value="Unassembled WGS sequence"/>
</dbReference>
<name>A0A0C2J969_THEKT</name>
<evidence type="ECO:0000256" key="1">
    <source>
        <dbReference type="SAM" id="MobiDB-lite"/>
    </source>
</evidence>
<evidence type="ECO:0000313" key="3">
    <source>
        <dbReference type="Proteomes" id="UP000031668"/>
    </source>
</evidence>
<reference evidence="2 3" key="1">
    <citation type="journal article" date="2014" name="Genome Biol. Evol.">
        <title>The genome of the myxosporean Thelohanellus kitauei shows adaptations to nutrient acquisition within its fish host.</title>
        <authorList>
            <person name="Yang Y."/>
            <person name="Xiong J."/>
            <person name="Zhou Z."/>
            <person name="Huo F."/>
            <person name="Miao W."/>
            <person name="Ran C."/>
            <person name="Liu Y."/>
            <person name="Zhang J."/>
            <person name="Feng J."/>
            <person name="Wang M."/>
            <person name="Wang M."/>
            <person name="Wang L."/>
            <person name="Yao B."/>
        </authorList>
    </citation>
    <scope>NUCLEOTIDE SEQUENCE [LARGE SCALE GENOMIC DNA]</scope>
    <source>
        <strain evidence="2">Wuqing</strain>
    </source>
</reference>
<evidence type="ECO:0000313" key="2">
    <source>
        <dbReference type="EMBL" id="KII74369.1"/>
    </source>
</evidence>
<proteinExistence type="predicted"/>
<comment type="caution">
    <text evidence="2">The sequence shown here is derived from an EMBL/GenBank/DDBJ whole genome shotgun (WGS) entry which is preliminary data.</text>
</comment>
<dbReference type="AlphaFoldDB" id="A0A0C2J969"/>
<accession>A0A0C2J969</accession>
<sequence length="104" mass="11979">MTPKYQQKLTRSISSNLLKKSIKKISFFDINGFDVSMRFKRGRTEKIKVAIITIEENQLLDYAIMFITNWPKQSFDYQEDRQSPGSTLFRVPPSRAASVNSPAS</sequence>
<gene>
    <name evidence="2" type="ORF">RF11_04636</name>
</gene>
<protein>
    <submittedName>
        <fullName evidence="2">Uncharacterized protein</fullName>
    </submittedName>
</protein>
<feature type="region of interest" description="Disordered" evidence="1">
    <location>
        <begin position="77"/>
        <end position="104"/>
    </location>
</feature>